<feature type="chain" id="PRO_5017234299" description="Outer membrane protein assembly factor BamA" evidence="8">
    <location>
        <begin position="21"/>
        <end position="809"/>
    </location>
</feature>
<evidence type="ECO:0000256" key="3">
    <source>
        <dbReference type="ARBA" id="ARBA00022692"/>
    </source>
</evidence>
<evidence type="ECO:0000256" key="1">
    <source>
        <dbReference type="ARBA" id="ARBA00004370"/>
    </source>
</evidence>
<evidence type="ECO:0000256" key="4">
    <source>
        <dbReference type="ARBA" id="ARBA00022737"/>
    </source>
</evidence>
<evidence type="ECO:0000259" key="9">
    <source>
        <dbReference type="PROSITE" id="PS51779"/>
    </source>
</evidence>
<dbReference type="Pfam" id="PF01103">
    <property type="entry name" value="Omp85"/>
    <property type="match status" value="1"/>
</dbReference>
<dbReference type="RefSeq" id="WP_158349039.1">
    <property type="nucleotide sequence ID" value="NZ_LR025085.1"/>
</dbReference>
<dbReference type="PROSITE" id="PS51779">
    <property type="entry name" value="POTRA"/>
    <property type="match status" value="1"/>
</dbReference>
<evidence type="ECO:0000256" key="8">
    <source>
        <dbReference type="SAM" id="SignalP"/>
    </source>
</evidence>
<evidence type="ECO:0000313" key="10">
    <source>
        <dbReference type="EMBL" id="VAX76465.1"/>
    </source>
</evidence>
<protein>
    <recommendedName>
        <fullName evidence="7">Outer membrane protein assembly factor BamA</fullName>
    </recommendedName>
</protein>
<keyword evidence="3" id="KW-0812">Transmembrane</keyword>
<dbReference type="AlphaFoldDB" id="A0A3B1E0F6"/>
<keyword evidence="5" id="KW-0472">Membrane</keyword>
<dbReference type="OrthoDB" id="9803054at2"/>
<keyword evidence="2" id="KW-1134">Transmembrane beta strand</keyword>
<dbReference type="InterPro" id="IPR000184">
    <property type="entry name" value="Bac_surfAg_D15"/>
</dbReference>
<organism evidence="10 11">
    <name type="scientific">Buchnera aphidicola</name>
    <name type="common">Cinara strobi</name>
    <dbReference type="NCBI Taxonomy" id="1921549"/>
    <lineage>
        <taxon>Bacteria</taxon>
        <taxon>Pseudomonadati</taxon>
        <taxon>Pseudomonadota</taxon>
        <taxon>Gammaproteobacteria</taxon>
        <taxon>Enterobacterales</taxon>
        <taxon>Erwiniaceae</taxon>
        <taxon>Buchnera</taxon>
    </lineage>
</organism>
<dbReference type="GO" id="GO:0071709">
    <property type="term" value="P:membrane assembly"/>
    <property type="evidence" value="ECO:0007669"/>
    <property type="project" value="InterPro"/>
</dbReference>
<dbReference type="Pfam" id="PF07244">
    <property type="entry name" value="POTRA"/>
    <property type="match status" value="2"/>
</dbReference>
<dbReference type="Gene3D" id="2.40.160.50">
    <property type="entry name" value="membrane protein fhac: a member of the omp85/tpsb transporter family"/>
    <property type="match status" value="1"/>
</dbReference>
<dbReference type="InterPro" id="IPR010827">
    <property type="entry name" value="BamA/TamA_POTRA"/>
</dbReference>
<sequence precursor="true">MLFKKFFFVSFLFFSTFASATNIDNMHRISIHGIQNIPSQKILQILNHSSLRKNIQNNAVKNINYLFNTKNFTNIRLVKKNNKLIAFLKESPFVEKISFSGNHSFSNEYIDQLLQKFNIQDKIFLNLYDFKNFLFLLNKKYENKGYFNVKYDLQKTLLSKNTINIKIIISENSRSSVVKFNIYGNKYFSKNKLLTSLFYCNRSLFYNNFILQPYDGFKFKKLLIDLRKFYIDHGYLDFKIKEIKKIYSKDKKKINIYINIHEGEKYFIKNLFIYNKNKNCFNKNINEVIKSFKGSPLNNQNISTIKNKIEDIFLKLGFPNISVSLHVDVDRNNKKVFLYTLITLKKRYFIDKISFSGNKYLSQRLLKNIFNHNSRCFFDKQSIKDVCYHLFETDLFQFIKVHITKKLGSINDVNVNYVIQENSKTKNVNMSTNYDPNRGFLLKFIFLEKNIFKSGNEFYLDILKNFVDTNIKLHLLKPLGLFKRFVLKSDAFLNILRNSSHLPHNFANKVFGCCTSLYTPTIRNKTLALSCGYENIRIVNIIPHVSLFRYLSSLSKNPFSRRIKNNFFINDFFIKYIFDFNNIIEKGFYKKGMHMKLIGKFMLPFSDNFYHKIFFNLDQYVPIRSIFNAIFHNHLEVGTGFSSGFRLFPLYENYKFFNSSLKSGFKDNFIGPVAIYYKFIPYINSNKNRTSILKFYPSTDFIGGNMMIHANMELLFPTFKLFKRLFRFFQAGCFLDAINIWDTQWKNSISLFSLHETENFNNPSNTYISTGIFIRWLSFLGPITFVFSNPLLPKDIPNRFINKFDVNFT</sequence>
<evidence type="ECO:0000256" key="5">
    <source>
        <dbReference type="ARBA" id="ARBA00023136"/>
    </source>
</evidence>
<dbReference type="InterPro" id="IPR023707">
    <property type="entry name" value="OM_assembly_BamA"/>
</dbReference>
<feature type="signal peptide" evidence="8">
    <location>
        <begin position="1"/>
        <end position="20"/>
    </location>
</feature>
<dbReference type="STRING" id="1921549.GCA_900128825_00153"/>
<dbReference type="InterPro" id="IPR034746">
    <property type="entry name" value="POTRA"/>
</dbReference>
<dbReference type="GO" id="GO:0009279">
    <property type="term" value="C:cell outer membrane"/>
    <property type="evidence" value="ECO:0007669"/>
    <property type="project" value="UniProtKB-UniRule"/>
</dbReference>
<proteinExistence type="predicted"/>
<gene>
    <name evidence="10" type="primary">bamA</name>
    <name evidence="10" type="ORF">BUCINSTRO3249_0154</name>
</gene>
<dbReference type="Proteomes" id="UP000271849">
    <property type="component" value="Chromosome"/>
</dbReference>
<dbReference type="EMBL" id="LR025085">
    <property type="protein sequence ID" value="VAX76465.1"/>
    <property type="molecule type" value="Genomic_DNA"/>
</dbReference>
<comment type="subcellular location">
    <subcellularLocation>
        <location evidence="1">Membrane</location>
    </subcellularLocation>
</comment>
<evidence type="ECO:0000313" key="11">
    <source>
        <dbReference type="Proteomes" id="UP000271849"/>
    </source>
</evidence>
<evidence type="ECO:0000256" key="6">
    <source>
        <dbReference type="ARBA" id="ARBA00023237"/>
    </source>
</evidence>
<evidence type="ECO:0000256" key="2">
    <source>
        <dbReference type="ARBA" id="ARBA00022452"/>
    </source>
</evidence>
<name>A0A3B1E0F6_9GAMM</name>
<evidence type="ECO:0000256" key="7">
    <source>
        <dbReference type="NCBIfam" id="TIGR03303"/>
    </source>
</evidence>
<accession>A0A3B1E0F6</accession>
<keyword evidence="6" id="KW-0998">Cell outer membrane</keyword>
<reference evidence="11" key="1">
    <citation type="submission" date="2018-09" db="EMBL/GenBank/DDBJ databases">
        <authorList>
            <person name="Manzano-Marin A."/>
            <person name="Manzano-Marin A."/>
        </authorList>
    </citation>
    <scope>NUCLEOTIDE SEQUENCE [LARGE SCALE GENOMIC DNA]</scope>
    <source>
        <strain evidence="11">BuCistrobi</strain>
    </source>
</reference>
<dbReference type="Gene3D" id="3.10.20.310">
    <property type="entry name" value="membrane protein fhac"/>
    <property type="match status" value="4"/>
</dbReference>
<feature type="domain" description="POTRA" evidence="9">
    <location>
        <begin position="92"/>
        <end position="172"/>
    </location>
</feature>
<keyword evidence="4" id="KW-0677">Repeat</keyword>
<dbReference type="NCBIfam" id="TIGR03303">
    <property type="entry name" value="OM_YaeT"/>
    <property type="match status" value="1"/>
</dbReference>
<keyword evidence="8" id="KW-0732">Signal</keyword>